<name>A0A9J5YER0_SOLCO</name>
<dbReference type="GO" id="GO:0008289">
    <property type="term" value="F:lipid binding"/>
    <property type="evidence" value="ECO:0007669"/>
    <property type="project" value="UniProtKB-KW"/>
</dbReference>
<dbReference type="PRINTS" id="PR00382">
    <property type="entry name" value="LIPIDTRNSFER"/>
</dbReference>
<keyword evidence="3" id="KW-0446">Lipid-binding</keyword>
<comment type="caution">
    <text evidence="6">The sequence shown here is derived from an EMBL/GenBank/DDBJ whole genome shotgun (WGS) entry which is preliminary data.</text>
</comment>
<evidence type="ECO:0000313" key="6">
    <source>
        <dbReference type="EMBL" id="KAG5598581.1"/>
    </source>
</evidence>
<evidence type="ECO:0000256" key="2">
    <source>
        <dbReference type="ARBA" id="ARBA00022448"/>
    </source>
</evidence>
<feature type="domain" description="Bifunctional inhibitor/plant lipid transfer protein/seed storage helical" evidence="5">
    <location>
        <begin position="31"/>
        <end position="111"/>
    </location>
</feature>
<dbReference type="AlphaFoldDB" id="A0A9J5YER0"/>
<dbReference type="EMBL" id="JACXVP010000006">
    <property type="protein sequence ID" value="KAG5598581.1"/>
    <property type="molecule type" value="Genomic_DNA"/>
</dbReference>
<dbReference type="PANTHER" id="PTHR33076">
    <property type="entry name" value="NON-SPECIFIC LIPID-TRANSFER PROTEIN 2-RELATED"/>
    <property type="match status" value="1"/>
</dbReference>
<dbReference type="SUPFAM" id="SSF47699">
    <property type="entry name" value="Bifunctional inhibitor/lipid-transfer protein/seed storage 2S albumin"/>
    <property type="match status" value="1"/>
</dbReference>
<accession>A0A9J5YER0</accession>
<protein>
    <recommendedName>
        <fullName evidence="5">Bifunctional inhibitor/plant lipid transfer protein/seed storage helical domain-containing protein</fullName>
    </recommendedName>
</protein>
<dbReference type="Proteomes" id="UP000824120">
    <property type="component" value="Chromosome 6"/>
</dbReference>
<feature type="signal peptide" evidence="4">
    <location>
        <begin position="1"/>
        <end position="27"/>
    </location>
</feature>
<dbReference type="InterPro" id="IPR036312">
    <property type="entry name" value="Bifun_inhib/LTP/seed_sf"/>
</dbReference>
<dbReference type="GO" id="GO:0006869">
    <property type="term" value="P:lipid transport"/>
    <property type="evidence" value="ECO:0007669"/>
    <property type="project" value="InterPro"/>
</dbReference>
<sequence length="124" mass="13468">MASVLRKKLLLSFLLFCLVLSPPQTRAVITCDTVSNDLKPCLSYVLVGGNVPKECCNGRKSLITNAIITVDRQSACSCVKNLATAATDEQVDRVASIPRKCGVKFPFKISCDVDCTKVKCKKRG</sequence>
<evidence type="ECO:0000256" key="3">
    <source>
        <dbReference type="ARBA" id="ARBA00023121"/>
    </source>
</evidence>
<evidence type="ECO:0000256" key="4">
    <source>
        <dbReference type="SAM" id="SignalP"/>
    </source>
</evidence>
<keyword evidence="7" id="KW-1185">Reference proteome</keyword>
<dbReference type="InterPro" id="IPR016140">
    <property type="entry name" value="Bifunc_inhib/LTP/seed_store"/>
</dbReference>
<dbReference type="InterPro" id="IPR000528">
    <property type="entry name" value="Plant_nsLTP"/>
</dbReference>
<reference evidence="6 7" key="1">
    <citation type="submission" date="2020-09" db="EMBL/GenBank/DDBJ databases">
        <title>De no assembly of potato wild relative species, Solanum commersonii.</title>
        <authorList>
            <person name="Cho K."/>
        </authorList>
    </citation>
    <scope>NUCLEOTIDE SEQUENCE [LARGE SCALE GENOMIC DNA]</scope>
    <source>
        <strain evidence="6">LZ3.2</strain>
        <tissue evidence="6">Leaf</tissue>
    </source>
</reference>
<organism evidence="6 7">
    <name type="scientific">Solanum commersonii</name>
    <name type="common">Commerson's wild potato</name>
    <name type="synonym">Commerson's nightshade</name>
    <dbReference type="NCBI Taxonomy" id="4109"/>
    <lineage>
        <taxon>Eukaryota</taxon>
        <taxon>Viridiplantae</taxon>
        <taxon>Streptophyta</taxon>
        <taxon>Embryophyta</taxon>
        <taxon>Tracheophyta</taxon>
        <taxon>Spermatophyta</taxon>
        <taxon>Magnoliopsida</taxon>
        <taxon>eudicotyledons</taxon>
        <taxon>Gunneridae</taxon>
        <taxon>Pentapetalae</taxon>
        <taxon>asterids</taxon>
        <taxon>lamiids</taxon>
        <taxon>Solanales</taxon>
        <taxon>Solanaceae</taxon>
        <taxon>Solanoideae</taxon>
        <taxon>Solaneae</taxon>
        <taxon>Solanum</taxon>
    </lineage>
</organism>
<evidence type="ECO:0000256" key="1">
    <source>
        <dbReference type="ARBA" id="ARBA00009748"/>
    </source>
</evidence>
<dbReference type="Gene3D" id="1.10.110.10">
    <property type="entry name" value="Plant lipid-transfer and hydrophobic proteins"/>
    <property type="match status" value="1"/>
</dbReference>
<keyword evidence="4" id="KW-0732">Signal</keyword>
<proteinExistence type="inferred from homology"/>
<keyword evidence="2" id="KW-0813">Transport</keyword>
<evidence type="ECO:0000259" key="5">
    <source>
        <dbReference type="Pfam" id="PF00234"/>
    </source>
</evidence>
<evidence type="ECO:0000313" key="7">
    <source>
        <dbReference type="Proteomes" id="UP000824120"/>
    </source>
</evidence>
<gene>
    <name evidence="6" type="ORF">H5410_029951</name>
</gene>
<dbReference type="CDD" id="cd01960">
    <property type="entry name" value="nsLTP1"/>
    <property type="match status" value="1"/>
</dbReference>
<dbReference type="OrthoDB" id="1890443at2759"/>
<dbReference type="Pfam" id="PF00234">
    <property type="entry name" value="Tryp_alpha_amyl"/>
    <property type="match status" value="1"/>
</dbReference>
<comment type="similarity">
    <text evidence="1">Belongs to the plant LTP family.</text>
</comment>
<feature type="chain" id="PRO_5039888876" description="Bifunctional inhibitor/plant lipid transfer protein/seed storage helical domain-containing protein" evidence="4">
    <location>
        <begin position="28"/>
        <end position="124"/>
    </location>
</feature>